<dbReference type="PROSITE" id="PS00108">
    <property type="entry name" value="PROTEIN_KINASE_ST"/>
    <property type="match status" value="1"/>
</dbReference>
<dbReference type="InterPro" id="IPR011009">
    <property type="entry name" value="Kinase-like_dom_sf"/>
</dbReference>
<protein>
    <submittedName>
        <fullName evidence="3">Probable LRR receptor-like serine/threonine-protein kinase At3g47570</fullName>
    </submittedName>
</protein>
<evidence type="ECO:0000259" key="1">
    <source>
        <dbReference type="PROSITE" id="PS50011"/>
    </source>
</evidence>
<dbReference type="Gene3D" id="1.10.510.10">
    <property type="entry name" value="Transferase(Phosphotransferase) domain 1"/>
    <property type="match status" value="1"/>
</dbReference>
<dbReference type="Pfam" id="PF00069">
    <property type="entry name" value="Pkinase"/>
    <property type="match status" value="1"/>
</dbReference>
<dbReference type="RefSeq" id="XP_071917963.1">
    <property type="nucleotide sequence ID" value="XM_072061862.1"/>
</dbReference>
<name>A0ABM4VEK2_COFAR</name>
<dbReference type="SUPFAM" id="SSF56112">
    <property type="entry name" value="Protein kinase-like (PK-like)"/>
    <property type="match status" value="1"/>
</dbReference>
<evidence type="ECO:0000313" key="2">
    <source>
        <dbReference type="Proteomes" id="UP001652660"/>
    </source>
</evidence>
<gene>
    <name evidence="3" type="primary">LOC140013001</name>
</gene>
<reference evidence="3" key="1">
    <citation type="submission" date="2025-08" db="UniProtKB">
        <authorList>
            <consortium name="RefSeq"/>
        </authorList>
    </citation>
    <scope>IDENTIFICATION</scope>
    <source>
        <tissue evidence="3">Leaves</tissue>
    </source>
</reference>
<dbReference type="InterPro" id="IPR000719">
    <property type="entry name" value="Prot_kinase_dom"/>
</dbReference>
<dbReference type="PROSITE" id="PS50011">
    <property type="entry name" value="PROTEIN_KINASE_DOM"/>
    <property type="match status" value="1"/>
</dbReference>
<dbReference type="InterPro" id="IPR008271">
    <property type="entry name" value="Ser/Thr_kinase_AS"/>
</dbReference>
<feature type="domain" description="Protein kinase" evidence="1">
    <location>
        <begin position="1"/>
        <end position="152"/>
    </location>
</feature>
<dbReference type="GeneID" id="140013001"/>
<evidence type="ECO:0000313" key="3">
    <source>
        <dbReference type="RefSeq" id="XP_071917963.1"/>
    </source>
</evidence>
<dbReference type="Proteomes" id="UP001652660">
    <property type="component" value="Chromosome 8e"/>
</dbReference>
<proteinExistence type="predicted"/>
<keyword evidence="2" id="KW-1185">Reference proteome</keyword>
<dbReference type="PANTHER" id="PTHR48055">
    <property type="entry name" value="LEUCINE-RICH REPEAT RECEPTOR PROTEIN KINASE EMS1"/>
    <property type="match status" value="1"/>
</dbReference>
<accession>A0ABM4VEK2</accession>
<dbReference type="InterPro" id="IPR051564">
    <property type="entry name" value="LRR_receptor-like_kinase"/>
</dbReference>
<sequence length="152" mass="16816">MNVMIDLASALEYLHHTYSIPVVHCDLKPSNVLLNEDMVACVTDFGAVKILTGGENTAYTNDSSNIWLYLQQTRLRNWVKSCAPNAVSQVVEANLLKPGYQHFAEKLEGITSIMRVAIGCTEDSPRDKMNAIDVLAALKKIKVQRLTYCGAT</sequence>
<dbReference type="PANTHER" id="PTHR48055:SF57">
    <property type="entry name" value="PROTEIN KINASE DOMAIN-CONTAINING PROTEIN"/>
    <property type="match status" value="1"/>
</dbReference>
<organism evidence="2 3">
    <name type="scientific">Coffea arabica</name>
    <name type="common">Arabian coffee</name>
    <dbReference type="NCBI Taxonomy" id="13443"/>
    <lineage>
        <taxon>Eukaryota</taxon>
        <taxon>Viridiplantae</taxon>
        <taxon>Streptophyta</taxon>
        <taxon>Embryophyta</taxon>
        <taxon>Tracheophyta</taxon>
        <taxon>Spermatophyta</taxon>
        <taxon>Magnoliopsida</taxon>
        <taxon>eudicotyledons</taxon>
        <taxon>Gunneridae</taxon>
        <taxon>Pentapetalae</taxon>
        <taxon>asterids</taxon>
        <taxon>lamiids</taxon>
        <taxon>Gentianales</taxon>
        <taxon>Rubiaceae</taxon>
        <taxon>Ixoroideae</taxon>
        <taxon>Gardenieae complex</taxon>
        <taxon>Bertiereae - Coffeeae clade</taxon>
        <taxon>Coffeeae</taxon>
        <taxon>Coffea</taxon>
    </lineage>
</organism>